<evidence type="ECO:0000256" key="2">
    <source>
        <dbReference type="ARBA" id="ARBA00011695"/>
    </source>
</evidence>
<name>A0A8I6RN37_CIMLE</name>
<dbReference type="InterPro" id="IPR009053">
    <property type="entry name" value="Prefoldin"/>
</dbReference>
<dbReference type="GO" id="GO:0006457">
    <property type="term" value="P:protein folding"/>
    <property type="evidence" value="ECO:0007669"/>
    <property type="project" value="UniProtKB-UniRule"/>
</dbReference>
<dbReference type="GO" id="GO:0051082">
    <property type="term" value="F:unfolded protein binding"/>
    <property type="evidence" value="ECO:0007669"/>
    <property type="project" value="InterPro"/>
</dbReference>
<dbReference type="KEGG" id="clec:106665943"/>
<accession>A0A8I6RN37</accession>
<sequence>MSKTKSNFGEGKDLDIQITLQDQQRINQFAKLNAKKDDLKAEIKAKQAVSRNLEYASEELELCTDEKVAFSMGECFLYRPLDEAMEAVQERIKQRKEEIKEIEAKQKLLTDEMSVLKRQLYAKFGDQINLEEE</sequence>
<evidence type="ECO:0000313" key="6">
    <source>
        <dbReference type="EnsemblMetazoa" id="XP_014248254.1"/>
    </source>
</evidence>
<feature type="coiled-coil region" evidence="5">
    <location>
        <begin position="85"/>
        <end position="119"/>
    </location>
</feature>
<keyword evidence="3 4" id="KW-0143">Chaperone</keyword>
<dbReference type="GO" id="GO:0016272">
    <property type="term" value="C:prefoldin complex"/>
    <property type="evidence" value="ECO:0007669"/>
    <property type="project" value="UniProtKB-UniRule"/>
</dbReference>
<evidence type="ECO:0000256" key="4">
    <source>
        <dbReference type="PIRNR" id="PIRNR016477"/>
    </source>
</evidence>
<evidence type="ECO:0000256" key="5">
    <source>
        <dbReference type="SAM" id="Coils"/>
    </source>
</evidence>
<dbReference type="Proteomes" id="UP000494040">
    <property type="component" value="Unassembled WGS sequence"/>
</dbReference>
<dbReference type="EnsemblMetazoa" id="XM_014392768.2">
    <property type="protein sequence ID" value="XP_014248254.1"/>
    <property type="gene ID" value="LOC106665943"/>
</dbReference>
<dbReference type="GeneID" id="106665943"/>
<proteinExistence type="inferred from homology"/>
<dbReference type="OrthoDB" id="10250441at2759"/>
<dbReference type="RefSeq" id="XP_014248254.1">
    <property type="nucleotide sequence ID" value="XM_014392768.2"/>
</dbReference>
<dbReference type="AlphaFoldDB" id="A0A8I6RN37"/>
<dbReference type="CTD" id="5203"/>
<dbReference type="InterPro" id="IPR016661">
    <property type="entry name" value="PFDN4"/>
</dbReference>
<dbReference type="PANTHER" id="PTHR21100:SF9">
    <property type="entry name" value="PREFOLDIN SUBUNIT 4"/>
    <property type="match status" value="1"/>
</dbReference>
<dbReference type="OMA" id="KFGRAIN"/>
<dbReference type="InterPro" id="IPR002777">
    <property type="entry name" value="PFD_beta-like"/>
</dbReference>
<evidence type="ECO:0000313" key="7">
    <source>
        <dbReference type="Proteomes" id="UP000494040"/>
    </source>
</evidence>
<organism evidence="6 7">
    <name type="scientific">Cimex lectularius</name>
    <name type="common">Bed bug</name>
    <name type="synonym">Acanthia lectularia</name>
    <dbReference type="NCBI Taxonomy" id="79782"/>
    <lineage>
        <taxon>Eukaryota</taxon>
        <taxon>Metazoa</taxon>
        <taxon>Ecdysozoa</taxon>
        <taxon>Arthropoda</taxon>
        <taxon>Hexapoda</taxon>
        <taxon>Insecta</taxon>
        <taxon>Pterygota</taxon>
        <taxon>Neoptera</taxon>
        <taxon>Paraneoptera</taxon>
        <taxon>Hemiptera</taxon>
        <taxon>Heteroptera</taxon>
        <taxon>Panheteroptera</taxon>
        <taxon>Cimicomorpha</taxon>
        <taxon>Cimicidae</taxon>
        <taxon>Cimex</taxon>
    </lineage>
</organism>
<dbReference type="GO" id="GO:0005737">
    <property type="term" value="C:cytoplasm"/>
    <property type="evidence" value="ECO:0007669"/>
    <property type="project" value="TreeGrafter"/>
</dbReference>
<dbReference type="SUPFAM" id="SSF46579">
    <property type="entry name" value="Prefoldin"/>
    <property type="match status" value="1"/>
</dbReference>
<comment type="function">
    <text evidence="4">Binds specifically to cytosolic chaperonin (c-CPN) and transfers target proteins to it. Binds to nascent polypeptide chain and promotes folding in an environment in which there are many competing pathways for nonnative proteins.</text>
</comment>
<protein>
    <recommendedName>
        <fullName evidence="4">Prefoldin subunit 4</fullName>
    </recommendedName>
</protein>
<comment type="subunit">
    <text evidence="2 4">Heterohexamer of two PFD-alpha type and four PFD-beta type subunits.</text>
</comment>
<evidence type="ECO:0000256" key="1">
    <source>
        <dbReference type="ARBA" id="ARBA00008045"/>
    </source>
</evidence>
<dbReference type="PANTHER" id="PTHR21100">
    <property type="entry name" value="PREFOLDIN SUBUNIT 4"/>
    <property type="match status" value="1"/>
</dbReference>
<comment type="similarity">
    <text evidence="1 4">Belongs to the prefoldin subunit beta family.</text>
</comment>
<reference evidence="6" key="1">
    <citation type="submission" date="2022-01" db="UniProtKB">
        <authorList>
            <consortium name="EnsemblMetazoa"/>
        </authorList>
    </citation>
    <scope>IDENTIFICATION</scope>
</reference>
<keyword evidence="7" id="KW-1185">Reference proteome</keyword>
<dbReference type="Pfam" id="PF01920">
    <property type="entry name" value="Prefoldin_2"/>
    <property type="match status" value="1"/>
</dbReference>
<evidence type="ECO:0000256" key="3">
    <source>
        <dbReference type="ARBA" id="ARBA00023186"/>
    </source>
</evidence>
<dbReference type="Gene3D" id="1.10.287.370">
    <property type="match status" value="1"/>
</dbReference>
<keyword evidence="5" id="KW-0175">Coiled coil</keyword>
<dbReference type="PIRSF" id="PIRSF016477">
    <property type="entry name" value="Prefoldin_subunit_4"/>
    <property type="match status" value="1"/>
</dbReference>